<feature type="compositionally biased region" description="Gly residues" evidence="1">
    <location>
        <begin position="500"/>
        <end position="528"/>
    </location>
</feature>
<accession>A0A9W6BT44</accession>
<dbReference type="AlphaFoldDB" id="A0A9W6BT44"/>
<proteinExistence type="predicted"/>
<feature type="region of interest" description="Disordered" evidence="1">
    <location>
        <begin position="728"/>
        <end position="752"/>
    </location>
</feature>
<feature type="compositionally biased region" description="Polar residues" evidence="1">
    <location>
        <begin position="192"/>
        <end position="202"/>
    </location>
</feature>
<comment type="caution">
    <text evidence="2">The sequence shown here is derived from an EMBL/GenBank/DDBJ whole genome shotgun (WGS) entry which is preliminary data.</text>
</comment>
<evidence type="ECO:0000313" key="3">
    <source>
        <dbReference type="Proteomes" id="UP001165080"/>
    </source>
</evidence>
<dbReference type="Proteomes" id="UP001165080">
    <property type="component" value="Unassembled WGS sequence"/>
</dbReference>
<sequence length="752" mass="75376">MSAFTADSLTDLGNGHVSAGASGMEGETGDGSMLERLRLARTEQNEAVSACQTLESKLLEAILKRIARLEKEVQELKTKLHHQQVSTAGATSDYEAAAQEKVEEEEEGEEEEKKVEEEDSRSDVVDDLMAKFSRVVQLGGPGPDSGAARSWPAAAEAAEAAAAAPARSDGDTRTTNGSSAPPSTPLGAGTTAGPSTSPQSGKTPRGTGNKAAGSSRKTAAQPERRLREDMADDDKLLVDFGEWIRVDPNEINDKLIQKITYRKGVYEWAAQFRGTTRKIVFYLGQAGGESDGTLLSRFLDYIVQAKNGLLWPTDEARRAHKDYKDETKTAADGVTVEGAMAASYENYIKSLPHTQEGAAPGRPPQKHFKTWLWIHLQACNFEIYYRYWAVDNPDAVEKDLMSKIDYAGCCMNNGGYRHLWLPPPPDDNAKADTFPSMMTRPPSESGDGASSNRNTYTLGHYKREEPAELFQNIVARLNGTDRDIWVWGDAKARGGDERGGGGTGSGGGSNGGGDERGGGGTGSGGSNGGATNAGAEAPAAVAAATAAATNAGAEGPAAVAAATAAATNAGGEGPAAVAAATAAATNAGAEGPAAVAAATAAATNAGAEGPAAVAATAAATNAGAEGPAAVAAATAAATNAGAEGPAAVAAATAAATNAGAEGPAAVAAATAAATNAGAEGPAAVAATAAATNAGAEGPAAVAAATAAATNTGAEAPAAVAATAAATNAGAGGAGAGSSSKRRMESVHNNNVA</sequence>
<organism evidence="2 3">
    <name type="scientific">Pleodorina starrii</name>
    <dbReference type="NCBI Taxonomy" id="330485"/>
    <lineage>
        <taxon>Eukaryota</taxon>
        <taxon>Viridiplantae</taxon>
        <taxon>Chlorophyta</taxon>
        <taxon>core chlorophytes</taxon>
        <taxon>Chlorophyceae</taxon>
        <taxon>CS clade</taxon>
        <taxon>Chlamydomonadales</taxon>
        <taxon>Volvocaceae</taxon>
        <taxon>Pleodorina</taxon>
    </lineage>
</organism>
<protein>
    <submittedName>
        <fullName evidence="2">Uncharacterized protein</fullName>
    </submittedName>
</protein>
<gene>
    <name evidence="2" type="primary">PLEST010098</name>
    <name evidence="2" type="ORF">PLESTB_001287400</name>
</gene>
<evidence type="ECO:0000256" key="1">
    <source>
        <dbReference type="SAM" id="MobiDB-lite"/>
    </source>
</evidence>
<feature type="region of interest" description="Disordered" evidence="1">
    <location>
        <begin position="492"/>
        <end position="531"/>
    </location>
</feature>
<evidence type="ECO:0000313" key="2">
    <source>
        <dbReference type="EMBL" id="GLC57904.1"/>
    </source>
</evidence>
<feature type="compositionally biased region" description="Basic and acidic residues" evidence="1">
    <location>
        <begin position="111"/>
        <end position="124"/>
    </location>
</feature>
<feature type="compositionally biased region" description="Low complexity" evidence="1">
    <location>
        <begin position="147"/>
        <end position="167"/>
    </location>
</feature>
<feature type="region of interest" description="Disordered" evidence="1">
    <location>
        <begin position="427"/>
        <end position="455"/>
    </location>
</feature>
<feature type="region of interest" description="Disordered" evidence="1">
    <location>
        <begin position="1"/>
        <end position="30"/>
    </location>
</feature>
<keyword evidence="3" id="KW-1185">Reference proteome</keyword>
<feature type="region of interest" description="Disordered" evidence="1">
    <location>
        <begin position="80"/>
        <end position="230"/>
    </location>
</feature>
<reference evidence="2 3" key="1">
    <citation type="journal article" date="2023" name="Commun. Biol.">
        <title>Reorganization of the ancestral sex-determining regions during the evolution of trioecy in Pleodorina starrii.</title>
        <authorList>
            <person name="Takahashi K."/>
            <person name="Suzuki S."/>
            <person name="Kawai-Toyooka H."/>
            <person name="Yamamoto K."/>
            <person name="Hamaji T."/>
            <person name="Ootsuki R."/>
            <person name="Yamaguchi H."/>
            <person name="Kawachi M."/>
            <person name="Higashiyama T."/>
            <person name="Nozaki H."/>
        </authorList>
    </citation>
    <scope>NUCLEOTIDE SEQUENCE [LARGE SCALE GENOMIC DNA]</scope>
    <source>
        <strain evidence="2 3">NIES-4479</strain>
    </source>
</reference>
<name>A0A9W6BT44_9CHLO</name>
<dbReference type="EMBL" id="BRXU01000020">
    <property type="protein sequence ID" value="GLC57904.1"/>
    <property type="molecule type" value="Genomic_DNA"/>
</dbReference>